<dbReference type="InterPro" id="IPR011042">
    <property type="entry name" value="6-blade_b-propeller_TolB-like"/>
</dbReference>
<dbReference type="AlphaFoldDB" id="A0AAW3EV18"/>
<dbReference type="InterPro" id="IPR017996">
    <property type="entry name" value="MRJP/yellow-related"/>
</dbReference>
<dbReference type="GO" id="GO:0005576">
    <property type="term" value="C:extracellular region"/>
    <property type="evidence" value="ECO:0007669"/>
    <property type="project" value="UniProtKB-SubCell"/>
</dbReference>
<evidence type="ECO:0000256" key="1">
    <source>
        <dbReference type="ARBA" id="ARBA00004613"/>
    </source>
</evidence>
<dbReference type="Pfam" id="PF03022">
    <property type="entry name" value="MRJP"/>
    <property type="match status" value="1"/>
</dbReference>
<feature type="signal peptide" evidence="3">
    <location>
        <begin position="1"/>
        <end position="33"/>
    </location>
</feature>
<dbReference type="PANTHER" id="PTHR10009">
    <property type="entry name" value="PROTEIN YELLOW-RELATED"/>
    <property type="match status" value="1"/>
</dbReference>
<proteinExistence type="predicted"/>
<dbReference type="Gene3D" id="2.120.10.30">
    <property type="entry name" value="TolB, C-terminal domain"/>
    <property type="match status" value="1"/>
</dbReference>
<evidence type="ECO:0000256" key="2">
    <source>
        <dbReference type="ARBA" id="ARBA00022525"/>
    </source>
</evidence>
<dbReference type="SUPFAM" id="SSF63829">
    <property type="entry name" value="Calcium-dependent phosphotriesterase"/>
    <property type="match status" value="1"/>
</dbReference>
<name>A0AAW3EV18_BURGA</name>
<dbReference type="PANTHER" id="PTHR10009:SF18">
    <property type="entry name" value="PROTEIN YELLOW-LIKE PROTEIN"/>
    <property type="match status" value="1"/>
</dbReference>
<comment type="caution">
    <text evidence="4">The sequence shown here is derived from an EMBL/GenBank/DDBJ whole genome shotgun (WGS) entry which is preliminary data.</text>
</comment>
<accession>A0AAW3EV18</accession>
<organism evidence="4 5">
    <name type="scientific">Burkholderia gladioli</name>
    <name type="common">Pseudomonas marginata</name>
    <name type="synonym">Phytomonas marginata</name>
    <dbReference type="NCBI Taxonomy" id="28095"/>
    <lineage>
        <taxon>Bacteria</taxon>
        <taxon>Pseudomonadati</taxon>
        <taxon>Pseudomonadota</taxon>
        <taxon>Betaproteobacteria</taxon>
        <taxon>Burkholderiales</taxon>
        <taxon>Burkholderiaceae</taxon>
        <taxon>Burkholderia</taxon>
    </lineage>
</organism>
<protein>
    <submittedName>
        <fullName evidence="4">NHL repeat family protein</fullName>
    </submittedName>
</protein>
<gene>
    <name evidence="4" type="ORF">DM48_894</name>
</gene>
<feature type="chain" id="PRO_5043834159" evidence="3">
    <location>
        <begin position="34"/>
        <end position="404"/>
    </location>
</feature>
<reference evidence="4 5" key="1">
    <citation type="submission" date="2014-04" db="EMBL/GenBank/DDBJ databases">
        <authorList>
            <person name="Bishop-Lilly K.A."/>
            <person name="Broomall S.M."/>
            <person name="Chain P.S."/>
            <person name="Chertkov O."/>
            <person name="Coyne S.R."/>
            <person name="Daligault H.E."/>
            <person name="Davenport K.W."/>
            <person name="Erkkila T."/>
            <person name="Frey K.G."/>
            <person name="Gibbons H.S."/>
            <person name="Gu W."/>
            <person name="Jaissle J."/>
            <person name="Johnson S.L."/>
            <person name="Koroleva G.I."/>
            <person name="Ladner J.T."/>
            <person name="Lo C.-C."/>
            <person name="Minogue T.D."/>
            <person name="Munk C."/>
            <person name="Palacios G.F."/>
            <person name="Redden C.L."/>
            <person name="Rosenzweig C.N."/>
            <person name="Scholz M.B."/>
            <person name="Teshima H."/>
            <person name="Xu Y."/>
        </authorList>
    </citation>
    <scope>NUCLEOTIDE SEQUENCE [LARGE SCALE GENOMIC DNA]</scope>
    <source>
        <strain evidence="5">gladioli</strain>
    </source>
</reference>
<dbReference type="KEGG" id="bgo:BM43_6873"/>
<dbReference type="RefSeq" id="WP_042284220.1">
    <property type="nucleotide sequence ID" value="NZ_CADEPT010000010.1"/>
</dbReference>
<keyword evidence="3" id="KW-0732">Signal</keyword>
<evidence type="ECO:0000313" key="4">
    <source>
        <dbReference type="EMBL" id="KGC12679.1"/>
    </source>
</evidence>
<dbReference type="EMBL" id="JPGG01000016">
    <property type="protein sequence ID" value="KGC12679.1"/>
    <property type="molecule type" value="Genomic_DNA"/>
</dbReference>
<sequence>MKSSKRFSFSRLTAIATLASAVWIAAGSPPAVAQDAAAEPAAKTLATERTSGSLETVATFSGPMPTGVTVAEDGRIFVNYPRWGDDVPFTVGELKNGTVVPYPNAEINRPDASRPAGHFLSVQSVVADLNGHVWVLDTAAPKFAAPLKGGAKLVAIDLARNRVVKTIVFPADVMRADTYVNDVRFDFRIGKAGVAYVTDSSLSGVGGLIVVDLASGHAIRRLTGDVSTSADPAFSPVVEGESLRVRNADGTSKPFSVASDGIALSPDGQTLYYCPLSSRHLYSVPTSLLRDMSVTEAELAAAVKDLGEKGASDGLAADANGTIYAGDYERDAIRAWHPGGEWRTLVHDPRILWPDTLAVGPDGYLYFTANQLHRQAGFHAGTDQRQKPYALFRVRVDAEPAPTH</sequence>
<evidence type="ECO:0000313" key="5">
    <source>
        <dbReference type="Proteomes" id="UP000029590"/>
    </source>
</evidence>
<dbReference type="Proteomes" id="UP000029590">
    <property type="component" value="Unassembled WGS sequence"/>
</dbReference>
<keyword evidence="2" id="KW-0964">Secreted</keyword>
<evidence type="ECO:0000256" key="3">
    <source>
        <dbReference type="SAM" id="SignalP"/>
    </source>
</evidence>
<comment type="subcellular location">
    <subcellularLocation>
        <location evidence="1">Secreted</location>
    </subcellularLocation>
</comment>